<evidence type="ECO:0000256" key="7">
    <source>
        <dbReference type="ARBA" id="ARBA00022833"/>
    </source>
</evidence>
<dbReference type="Proteomes" id="UP001589776">
    <property type="component" value="Unassembled WGS sequence"/>
</dbReference>
<dbReference type="EC" id="3.6.1.-" evidence="10"/>
<evidence type="ECO:0000259" key="12">
    <source>
        <dbReference type="PROSITE" id="PS51721"/>
    </source>
</evidence>
<evidence type="ECO:0000256" key="3">
    <source>
        <dbReference type="ARBA" id="ARBA00022723"/>
    </source>
</evidence>
<dbReference type="PANTHER" id="PTHR32120:SF10">
    <property type="entry name" value="SMALL RIBOSOMAL SUBUNIT BIOGENESIS GTPASE RSGA"/>
    <property type="match status" value="1"/>
</dbReference>
<keyword evidence="8 10" id="KW-0694">RNA-binding</keyword>
<sequence length="350" mass="38805">MQWGWNAKWEDVFDPWRKEGLEPARVVLEHKHTYTVVTSSGELLAEITGRMRHLASGRADYPAVGDWVAVAARSNEGRAAIHGIVPRISKFSRKTAGAVTEEQIVATNMNTVFLVMALHHDYNVRRMERYLTAAWESGANPVILLSKADLSERIEEAVREMEQIAFGVPVHVVSTLEGKGLDSLAPYVGPGQTVAFLGSSGVGKSTLINRLLGREAMETGVIRQSDGRGKHTTTHRELLPLPGGGLLIDTPGMRELQLWGADEGFGTSFADIEELSGQCRFPDCRHDREPGCAIQAALADGTLESGRYNSYIKLQKELAYFERKESKALQAAEKLKWKKIHQAVRNRPHR</sequence>
<dbReference type="InterPro" id="IPR027417">
    <property type="entry name" value="P-loop_NTPase"/>
</dbReference>
<comment type="subunit">
    <text evidence="10">Monomer. Associates with 30S ribosomal subunit, binds 16S rRNA.</text>
</comment>
<dbReference type="Pfam" id="PF03193">
    <property type="entry name" value="RsgA_GTPase"/>
    <property type="match status" value="1"/>
</dbReference>
<evidence type="ECO:0000256" key="4">
    <source>
        <dbReference type="ARBA" id="ARBA00022730"/>
    </source>
</evidence>
<keyword evidence="5 10" id="KW-0547">Nucleotide-binding</keyword>
<dbReference type="Gene3D" id="3.40.50.300">
    <property type="entry name" value="P-loop containing nucleotide triphosphate hydrolases"/>
    <property type="match status" value="1"/>
</dbReference>
<dbReference type="PROSITE" id="PS50936">
    <property type="entry name" value="ENGC_GTPASE"/>
    <property type="match status" value="1"/>
</dbReference>
<feature type="binding site" evidence="10">
    <location>
        <position position="284"/>
    </location>
    <ligand>
        <name>Zn(2+)</name>
        <dbReference type="ChEBI" id="CHEBI:29105"/>
    </ligand>
</feature>
<name>A0ABV6DVF8_9BACL</name>
<evidence type="ECO:0000256" key="2">
    <source>
        <dbReference type="ARBA" id="ARBA00022517"/>
    </source>
</evidence>
<dbReference type="NCBIfam" id="TIGR00157">
    <property type="entry name" value="ribosome small subunit-dependent GTPase A"/>
    <property type="match status" value="1"/>
</dbReference>
<dbReference type="InterPro" id="IPR004881">
    <property type="entry name" value="Ribosome_biogen_GTPase_RsgA"/>
</dbReference>
<evidence type="ECO:0000313" key="14">
    <source>
        <dbReference type="Proteomes" id="UP001589776"/>
    </source>
</evidence>
<dbReference type="SUPFAM" id="SSF52540">
    <property type="entry name" value="P-loop containing nucleoside triphosphate hydrolases"/>
    <property type="match status" value="1"/>
</dbReference>
<feature type="binding site" evidence="10">
    <location>
        <position position="292"/>
    </location>
    <ligand>
        <name>Zn(2+)</name>
        <dbReference type="ChEBI" id="CHEBI:29105"/>
    </ligand>
</feature>
<comment type="similarity">
    <text evidence="10">Belongs to the TRAFAC class YlqF/YawG GTPase family. RsgA subfamily.</text>
</comment>
<protein>
    <recommendedName>
        <fullName evidence="10">Small ribosomal subunit biogenesis GTPase RsgA</fullName>
        <ecNumber evidence="10">3.6.1.-</ecNumber>
    </recommendedName>
</protein>
<comment type="subcellular location">
    <subcellularLocation>
        <location evidence="10">Cytoplasm</location>
    </subcellularLocation>
</comment>
<dbReference type="InterPro" id="IPR010914">
    <property type="entry name" value="RsgA_GTPase_dom"/>
</dbReference>
<feature type="domain" description="CP-type G" evidence="12">
    <location>
        <begin position="99"/>
        <end position="256"/>
    </location>
</feature>
<feature type="binding site" evidence="10">
    <location>
        <begin position="146"/>
        <end position="149"/>
    </location>
    <ligand>
        <name>GTP</name>
        <dbReference type="ChEBI" id="CHEBI:37565"/>
    </ligand>
</feature>
<proteinExistence type="inferred from homology"/>
<keyword evidence="7 10" id="KW-0862">Zinc</keyword>
<evidence type="ECO:0000256" key="1">
    <source>
        <dbReference type="ARBA" id="ARBA00022490"/>
    </source>
</evidence>
<dbReference type="CDD" id="cd01854">
    <property type="entry name" value="YjeQ_EngC"/>
    <property type="match status" value="1"/>
</dbReference>
<evidence type="ECO:0000256" key="6">
    <source>
        <dbReference type="ARBA" id="ARBA00022801"/>
    </source>
</evidence>
<keyword evidence="14" id="KW-1185">Reference proteome</keyword>
<evidence type="ECO:0000256" key="10">
    <source>
        <dbReference type="HAMAP-Rule" id="MF_01820"/>
    </source>
</evidence>
<evidence type="ECO:0000259" key="11">
    <source>
        <dbReference type="PROSITE" id="PS50936"/>
    </source>
</evidence>
<dbReference type="PANTHER" id="PTHR32120">
    <property type="entry name" value="SMALL RIBOSOMAL SUBUNIT BIOGENESIS GTPASE RSGA"/>
    <property type="match status" value="1"/>
</dbReference>
<evidence type="ECO:0000256" key="5">
    <source>
        <dbReference type="ARBA" id="ARBA00022741"/>
    </source>
</evidence>
<dbReference type="EMBL" id="JBHLWN010000124">
    <property type="protein sequence ID" value="MFC0216629.1"/>
    <property type="molecule type" value="Genomic_DNA"/>
</dbReference>
<keyword evidence="6 10" id="KW-0378">Hydrolase</keyword>
<dbReference type="Gene3D" id="1.10.40.50">
    <property type="entry name" value="Probable gtpase engc, domain 3"/>
    <property type="match status" value="1"/>
</dbReference>
<feature type="binding site" evidence="10">
    <location>
        <begin position="198"/>
        <end position="206"/>
    </location>
    <ligand>
        <name>GTP</name>
        <dbReference type="ChEBI" id="CHEBI:37565"/>
    </ligand>
</feature>
<organism evidence="13 14">
    <name type="scientific">Paenibacillus chartarius</name>
    <dbReference type="NCBI Taxonomy" id="747481"/>
    <lineage>
        <taxon>Bacteria</taxon>
        <taxon>Bacillati</taxon>
        <taxon>Bacillota</taxon>
        <taxon>Bacilli</taxon>
        <taxon>Bacillales</taxon>
        <taxon>Paenibacillaceae</taxon>
        <taxon>Paenibacillus</taxon>
    </lineage>
</organism>
<feature type="domain" description="EngC GTPase" evidence="11">
    <location>
        <begin position="107"/>
        <end position="254"/>
    </location>
</feature>
<keyword evidence="9 10" id="KW-0342">GTP-binding</keyword>
<comment type="function">
    <text evidence="10">One of several proteins that assist in the late maturation steps of the functional core of the 30S ribosomal subunit. Helps release RbfA from mature subunits. May play a role in the assembly of ribosomal proteins into the subunit. Circularly permuted GTPase that catalyzes slow GTP hydrolysis, GTPase activity is stimulated by the 30S ribosomal subunit.</text>
</comment>
<comment type="cofactor">
    <cofactor evidence="10">
        <name>Zn(2+)</name>
        <dbReference type="ChEBI" id="CHEBI:29105"/>
    </cofactor>
    <text evidence="10">Binds 1 zinc ion per subunit.</text>
</comment>
<comment type="caution">
    <text evidence="13">The sequence shown here is derived from an EMBL/GenBank/DDBJ whole genome shotgun (WGS) entry which is preliminary data.</text>
</comment>
<dbReference type="HAMAP" id="MF_01820">
    <property type="entry name" value="GTPase_RsgA"/>
    <property type="match status" value="1"/>
</dbReference>
<evidence type="ECO:0000313" key="13">
    <source>
        <dbReference type="EMBL" id="MFC0216629.1"/>
    </source>
</evidence>
<reference evidence="13 14" key="1">
    <citation type="submission" date="2024-09" db="EMBL/GenBank/DDBJ databases">
        <authorList>
            <person name="Sun Q."/>
            <person name="Mori K."/>
        </authorList>
    </citation>
    <scope>NUCLEOTIDE SEQUENCE [LARGE SCALE GENOMIC DNA]</scope>
    <source>
        <strain evidence="13 14">CCM 7759</strain>
    </source>
</reference>
<dbReference type="InterPro" id="IPR030378">
    <property type="entry name" value="G_CP_dom"/>
</dbReference>
<feature type="binding site" evidence="10">
    <location>
        <position position="286"/>
    </location>
    <ligand>
        <name>Zn(2+)</name>
        <dbReference type="ChEBI" id="CHEBI:29105"/>
    </ligand>
</feature>
<keyword evidence="2 10" id="KW-0690">Ribosome biogenesis</keyword>
<gene>
    <name evidence="10 13" type="primary">rsgA</name>
    <name evidence="13" type="ORF">ACFFK0_29970</name>
</gene>
<keyword evidence="1 10" id="KW-0963">Cytoplasm</keyword>
<accession>A0ABV6DVF8</accession>
<feature type="binding site" evidence="10">
    <location>
        <position position="279"/>
    </location>
    <ligand>
        <name>Zn(2+)</name>
        <dbReference type="ChEBI" id="CHEBI:29105"/>
    </ligand>
</feature>
<evidence type="ECO:0000256" key="8">
    <source>
        <dbReference type="ARBA" id="ARBA00022884"/>
    </source>
</evidence>
<keyword evidence="4 10" id="KW-0699">rRNA-binding</keyword>
<dbReference type="RefSeq" id="WP_377475161.1">
    <property type="nucleotide sequence ID" value="NZ_JBHLWN010000124.1"/>
</dbReference>
<evidence type="ECO:0000256" key="9">
    <source>
        <dbReference type="ARBA" id="ARBA00023134"/>
    </source>
</evidence>
<keyword evidence="3 10" id="KW-0479">Metal-binding</keyword>
<dbReference type="PROSITE" id="PS51721">
    <property type="entry name" value="G_CP"/>
    <property type="match status" value="1"/>
</dbReference>